<dbReference type="Gene3D" id="3.30.70.2390">
    <property type="match status" value="1"/>
</dbReference>
<gene>
    <name evidence="3" type="ORF">CBZ_18890</name>
</gene>
<keyword evidence="1" id="KW-1133">Transmembrane helix</keyword>
<evidence type="ECO:0000259" key="2">
    <source>
        <dbReference type="Pfam" id="PF13399"/>
    </source>
</evidence>
<dbReference type="Proteomes" id="UP000289954">
    <property type="component" value="Unassembled WGS sequence"/>
</dbReference>
<evidence type="ECO:0000256" key="1">
    <source>
        <dbReference type="SAM" id="Phobius"/>
    </source>
</evidence>
<reference evidence="3 4" key="1">
    <citation type="submission" date="2019-01" db="EMBL/GenBank/DDBJ databases">
        <title>Draft genome sequence of Cellulomonas takizawaensis strain TKZ-21.</title>
        <authorList>
            <person name="Yamamura H."/>
            <person name="Hayashi T."/>
            <person name="Hamada M."/>
            <person name="Serisawa Y."/>
            <person name="Matsuyama K."/>
            <person name="Nakagawa Y."/>
            <person name="Otoguro M."/>
            <person name="Yanagida F."/>
            <person name="Hayakawa M."/>
        </authorList>
    </citation>
    <scope>NUCLEOTIDE SEQUENCE [LARGE SCALE GENOMIC DNA]</scope>
    <source>
        <strain evidence="3 4">NBRC12680</strain>
    </source>
</reference>
<accession>A0A402DRR8</accession>
<comment type="caution">
    <text evidence="3">The sequence shown here is derived from an EMBL/GenBank/DDBJ whole genome shotgun (WGS) entry which is preliminary data.</text>
</comment>
<keyword evidence="4" id="KW-1185">Reference proteome</keyword>
<protein>
    <recommendedName>
        <fullName evidence="2">LytR/CpsA/Psr regulator C-terminal domain-containing protein</fullName>
    </recommendedName>
</protein>
<keyword evidence="1" id="KW-0472">Membrane</keyword>
<dbReference type="RefSeq" id="WP_130781438.1">
    <property type="nucleotide sequence ID" value="NZ_BIMR01000138.1"/>
</dbReference>
<organism evidence="3 4">
    <name type="scientific">Cellulomonas biazotea</name>
    <dbReference type="NCBI Taxonomy" id="1709"/>
    <lineage>
        <taxon>Bacteria</taxon>
        <taxon>Bacillati</taxon>
        <taxon>Actinomycetota</taxon>
        <taxon>Actinomycetes</taxon>
        <taxon>Micrococcales</taxon>
        <taxon>Cellulomonadaceae</taxon>
        <taxon>Cellulomonas</taxon>
    </lineage>
</organism>
<feature type="domain" description="LytR/CpsA/Psr regulator C-terminal" evidence="2">
    <location>
        <begin position="80"/>
        <end position="165"/>
    </location>
</feature>
<feature type="transmembrane region" description="Helical" evidence="1">
    <location>
        <begin position="20"/>
        <end position="41"/>
    </location>
</feature>
<keyword evidence="1" id="KW-0812">Transmembrane</keyword>
<dbReference type="OrthoDB" id="3267444at2"/>
<evidence type="ECO:0000313" key="3">
    <source>
        <dbReference type="EMBL" id="GCE76833.1"/>
    </source>
</evidence>
<proteinExistence type="predicted"/>
<dbReference type="AlphaFoldDB" id="A0A402DRR8"/>
<dbReference type="InterPro" id="IPR027381">
    <property type="entry name" value="LytR/CpsA/Psr_C"/>
</dbReference>
<sequence>MTDVDRARALRRRHVHERQAVIFGVLLAGLAVAGLGATAVFTGSVDLPFIARGFSTPPPEPEPEAGYCPPAGALPVAYGQVTVNVLNGTSQAGLAGATASGLTERGFAVASSTNAEDPYSGAARISFGLTNAAAAFTLAAHLEEVDMVPAAREDGVIDLTLGADYIALKPVEQVLLDPALPLVGAEGCRPLDEATPAAETPAPQG</sequence>
<dbReference type="EMBL" id="BIMR01000138">
    <property type="protein sequence ID" value="GCE76833.1"/>
    <property type="molecule type" value="Genomic_DNA"/>
</dbReference>
<dbReference type="Pfam" id="PF13399">
    <property type="entry name" value="LytR_C"/>
    <property type="match status" value="1"/>
</dbReference>
<name>A0A402DRR8_9CELL</name>
<evidence type="ECO:0000313" key="4">
    <source>
        <dbReference type="Proteomes" id="UP000289954"/>
    </source>
</evidence>